<dbReference type="RefSeq" id="WP_111794444.1">
    <property type="nucleotide sequence ID" value="NZ_JAGIPM010000010.1"/>
</dbReference>
<proteinExistence type="predicted"/>
<reference evidence="1" key="1">
    <citation type="submission" date="2023-07" db="EMBL/GenBank/DDBJ databases">
        <title>Sorghum-associated microbial communities from plants grown in Nebraska, USA.</title>
        <authorList>
            <person name="Schachtman D."/>
        </authorList>
    </citation>
    <scope>NUCLEOTIDE SEQUENCE</scope>
    <source>
        <strain evidence="1">1457</strain>
    </source>
</reference>
<gene>
    <name evidence="1" type="ORF">J2W61_005225</name>
</gene>
<protein>
    <submittedName>
        <fullName evidence="1">Uncharacterized protein</fullName>
    </submittedName>
</protein>
<comment type="caution">
    <text evidence="1">The sequence shown here is derived from an EMBL/GenBank/DDBJ whole genome shotgun (WGS) entry which is preliminary data.</text>
</comment>
<dbReference type="Proteomes" id="UP001265315">
    <property type="component" value="Unassembled WGS sequence"/>
</dbReference>
<evidence type="ECO:0000313" key="2">
    <source>
        <dbReference type="Proteomes" id="UP001265315"/>
    </source>
</evidence>
<accession>A0AAW8M2Y8</accession>
<sequence>MIATAIMHIGVRLRKEPNLSFNVNEDCRYDFLGKETQMKNDDSNSMFRKEQSKGIVHIKSNYNKDDSYYPKECYIEDFEIEKMNTLKILEDFKPIDADN</sequence>
<organism evidence="1 2">
    <name type="scientific">Agrobacterium tumefaciens</name>
    <dbReference type="NCBI Taxonomy" id="358"/>
    <lineage>
        <taxon>Bacteria</taxon>
        <taxon>Pseudomonadati</taxon>
        <taxon>Pseudomonadota</taxon>
        <taxon>Alphaproteobacteria</taxon>
        <taxon>Hyphomicrobiales</taxon>
        <taxon>Rhizobiaceae</taxon>
        <taxon>Rhizobium/Agrobacterium group</taxon>
        <taxon>Agrobacterium</taxon>
        <taxon>Agrobacterium tumefaciens complex</taxon>
    </lineage>
</organism>
<dbReference type="EMBL" id="JAVDSW010000009">
    <property type="protein sequence ID" value="MDR6705350.1"/>
    <property type="molecule type" value="Genomic_DNA"/>
</dbReference>
<name>A0AAW8M2Y8_AGRTU</name>
<dbReference type="AlphaFoldDB" id="A0AAW8M2Y8"/>
<evidence type="ECO:0000313" key="1">
    <source>
        <dbReference type="EMBL" id="MDR6705350.1"/>
    </source>
</evidence>